<gene>
    <name evidence="1" type="ORF">WG900_16530</name>
</gene>
<organism evidence="1 2">
    <name type="scientific">Novosphingobium aquae</name>
    <dbReference type="NCBI Taxonomy" id="3133435"/>
    <lineage>
        <taxon>Bacteria</taxon>
        <taxon>Pseudomonadati</taxon>
        <taxon>Pseudomonadota</taxon>
        <taxon>Alphaproteobacteria</taxon>
        <taxon>Sphingomonadales</taxon>
        <taxon>Sphingomonadaceae</taxon>
        <taxon>Novosphingobium</taxon>
    </lineage>
</organism>
<dbReference type="RefSeq" id="WP_339968856.1">
    <property type="nucleotide sequence ID" value="NZ_JBBHJY010000009.1"/>
</dbReference>
<protein>
    <submittedName>
        <fullName evidence="1">Uncharacterized protein</fullName>
    </submittedName>
</protein>
<dbReference type="Proteomes" id="UP001379235">
    <property type="component" value="Unassembled WGS sequence"/>
</dbReference>
<reference evidence="1 2" key="1">
    <citation type="submission" date="2024-03" db="EMBL/GenBank/DDBJ databases">
        <authorList>
            <person name="Jo J.-H."/>
        </authorList>
    </citation>
    <scope>NUCLEOTIDE SEQUENCE [LARGE SCALE GENOMIC DNA]</scope>
    <source>
        <strain evidence="1 2">AS3R-12</strain>
    </source>
</reference>
<evidence type="ECO:0000313" key="1">
    <source>
        <dbReference type="EMBL" id="MEJ6011521.1"/>
    </source>
</evidence>
<comment type="caution">
    <text evidence="1">The sequence shown here is derived from an EMBL/GenBank/DDBJ whole genome shotgun (WGS) entry which is preliminary data.</text>
</comment>
<proteinExistence type="predicted"/>
<sequence length="119" mass="13040">MITIHDDATLAAALAAACDNTSRALIERIAHDAKASDLWDLTCIVLIDDDDTDREFEEVLGYPPSLGPLGGEGAAVEPYWSWCEQHRDWTELLITAGDSGFAWFVIMPSGWFEARIGIG</sequence>
<dbReference type="EMBL" id="JBBHJY010000009">
    <property type="protein sequence ID" value="MEJ6011521.1"/>
    <property type="molecule type" value="Genomic_DNA"/>
</dbReference>
<name>A0ABU8SC21_9SPHN</name>
<evidence type="ECO:0000313" key="2">
    <source>
        <dbReference type="Proteomes" id="UP001379235"/>
    </source>
</evidence>
<accession>A0ABU8SC21</accession>
<keyword evidence="2" id="KW-1185">Reference proteome</keyword>